<reference evidence="2" key="2">
    <citation type="submission" date="2015-01" db="EMBL/GenBank/DDBJ databases">
        <title>Complete genome sequence of Methylobacterium aquaticum strain 22A.</title>
        <authorList>
            <person name="Tani A."/>
            <person name="Ogura Y."/>
            <person name="Hayashi T."/>
        </authorList>
    </citation>
    <scope>NUCLEOTIDE SEQUENCE [LARGE SCALE GENOMIC DNA]</scope>
    <source>
        <strain evidence="2">MA-22A</strain>
    </source>
</reference>
<protein>
    <recommendedName>
        <fullName evidence="3">DUF4238 domain-containing protein</fullName>
    </recommendedName>
</protein>
<dbReference type="Pfam" id="PF14022">
    <property type="entry name" value="DUF4238"/>
    <property type="match status" value="1"/>
</dbReference>
<name>A0A0C6FKZ9_9HYPH</name>
<dbReference type="EMBL" id="AP014704">
    <property type="protein sequence ID" value="BAQ45829.1"/>
    <property type="molecule type" value="Genomic_DNA"/>
</dbReference>
<dbReference type="Proteomes" id="UP000061432">
    <property type="component" value="Chromosome"/>
</dbReference>
<dbReference type="PATRIC" id="fig|270351.10.peg.2508"/>
<evidence type="ECO:0000313" key="2">
    <source>
        <dbReference type="Proteomes" id="UP000061432"/>
    </source>
</evidence>
<sequence length="298" mass="32708">MAIAPKPKFEKKDHHVVPKLWQKRFKAVGDVGPYYLNIITGEKLGPVGPGVKMSEVYVNIVFDEYFRPSDELEDSIAKIEDKAVEGLDYLIANGEIDDKSRCDIAMLLALQACRYPERFADRMELGKYLAIALKDFKNLSNVSELNSAIAQTGMLPGASFTEAEFARLKGADEASVSHELDDILALHGYEAHYNPGLIISATTTVASHLLALEWKLVHSPTPAFILSDRPVPMQVGYGFFVGLTASYGLKITKPVETVATGKICSQEASEPEIDEINAQVRGRAQTLICGPGAWVHEL</sequence>
<dbReference type="KEGG" id="maqu:Maq22A_c12980"/>
<dbReference type="AlphaFoldDB" id="A0A0C6FKZ9"/>
<reference evidence="1 2" key="1">
    <citation type="journal article" date="2015" name="Genome Announc.">
        <title>Complete Genome Sequence of Methylobacterium aquaticum Strain 22A, Isolated from Racomitrium japonicum Moss.</title>
        <authorList>
            <person name="Tani A."/>
            <person name="Ogura Y."/>
            <person name="Hayashi T."/>
            <person name="Kimbara K."/>
        </authorList>
    </citation>
    <scope>NUCLEOTIDE SEQUENCE [LARGE SCALE GENOMIC DNA]</scope>
    <source>
        <strain evidence="1 2">MA-22A</strain>
    </source>
</reference>
<evidence type="ECO:0000313" key="1">
    <source>
        <dbReference type="EMBL" id="BAQ45829.1"/>
    </source>
</evidence>
<dbReference type="InterPro" id="IPR025332">
    <property type="entry name" value="DUF4238"/>
</dbReference>
<dbReference type="RefSeq" id="WP_167543918.1">
    <property type="nucleotide sequence ID" value="NZ_AP014704.1"/>
</dbReference>
<evidence type="ECO:0008006" key="3">
    <source>
        <dbReference type="Google" id="ProtNLM"/>
    </source>
</evidence>
<organism evidence="1 2">
    <name type="scientific">Methylobacterium aquaticum</name>
    <dbReference type="NCBI Taxonomy" id="270351"/>
    <lineage>
        <taxon>Bacteria</taxon>
        <taxon>Pseudomonadati</taxon>
        <taxon>Pseudomonadota</taxon>
        <taxon>Alphaproteobacteria</taxon>
        <taxon>Hyphomicrobiales</taxon>
        <taxon>Methylobacteriaceae</taxon>
        <taxon>Methylobacterium</taxon>
    </lineage>
</organism>
<accession>A0A0C6FKZ9</accession>
<proteinExistence type="predicted"/>
<gene>
    <name evidence="1" type="ORF">Maq22A_c12980</name>
</gene>